<keyword evidence="2" id="KW-0813">Transport</keyword>
<dbReference type="InterPro" id="IPR001849">
    <property type="entry name" value="PH_domain"/>
</dbReference>
<dbReference type="GO" id="GO:0097038">
    <property type="term" value="C:perinuclear endoplasmic reticulum"/>
    <property type="evidence" value="ECO:0007669"/>
    <property type="project" value="TreeGrafter"/>
</dbReference>
<dbReference type="STRING" id="1097556.R4XF63"/>
<dbReference type="GO" id="GO:0032934">
    <property type="term" value="F:sterol binding"/>
    <property type="evidence" value="ECO:0007669"/>
    <property type="project" value="TreeGrafter"/>
</dbReference>
<dbReference type="Pfam" id="PF15409">
    <property type="entry name" value="PH_8"/>
    <property type="match status" value="1"/>
</dbReference>
<dbReference type="GO" id="GO:0006887">
    <property type="term" value="P:exocytosis"/>
    <property type="evidence" value="ECO:0007669"/>
    <property type="project" value="TreeGrafter"/>
</dbReference>
<dbReference type="GO" id="GO:0030011">
    <property type="term" value="P:maintenance of cell polarity"/>
    <property type="evidence" value="ECO:0007669"/>
    <property type="project" value="TreeGrafter"/>
</dbReference>
<dbReference type="GO" id="GO:0005829">
    <property type="term" value="C:cytosol"/>
    <property type="evidence" value="ECO:0007669"/>
    <property type="project" value="TreeGrafter"/>
</dbReference>
<dbReference type="InterPro" id="IPR011993">
    <property type="entry name" value="PH-like_dom_sf"/>
</dbReference>
<dbReference type="AlphaFoldDB" id="R4XF63"/>
<evidence type="ECO:0000313" key="8">
    <source>
        <dbReference type="Proteomes" id="UP000013776"/>
    </source>
</evidence>
<dbReference type="GO" id="GO:0034727">
    <property type="term" value="P:piecemeal microautophagy of the nucleus"/>
    <property type="evidence" value="ECO:0007669"/>
    <property type="project" value="TreeGrafter"/>
</dbReference>
<dbReference type="EMBL" id="CAHR02000066">
    <property type="protein sequence ID" value="CCG81997.1"/>
    <property type="molecule type" value="Genomic_DNA"/>
</dbReference>
<dbReference type="Gene3D" id="2.40.160.120">
    <property type="match status" value="1"/>
</dbReference>
<evidence type="ECO:0000256" key="5">
    <source>
        <dbReference type="SAM" id="MobiDB-lite"/>
    </source>
</evidence>
<dbReference type="PROSITE" id="PS50003">
    <property type="entry name" value="PH_DOMAIN"/>
    <property type="match status" value="1"/>
</dbReference>
<feature type="region of interest" description="Disordered" evidence="5">
    <location>
        <begin position="250"/>
        <end position="286"/>
    </location>
</feature>
<gene>
    <name evidence="7" type="ORF">TAPDE_001907</name>
</gene>
<evidence type="ECO:0000259" key="6">
    <source>
        <dbReference type="PROSITE" id="PS50003"/>
    </source>
</evidence>
<dbReference type="SUPFAM" id="SSF101576">
    <property type="entry name" value="Supernatant protein factor (SPF), C-terminal domain"/>
    <property type="match status" value="1"/>
</dbReference>
<accession>R4XF63</accession>
<evidence type="ECO:0000256" key="2">
    <source>
        <dbReference type="ARBA" id="ARBA00022448"/>
    </source>
</evidence>
<dbReference type="SMART" id="SM00233">
    <property type="entry name" value="PH"/>
    <property type="match status" value="1"/>
</dbReference>
<feature type="compositionally biased region" description="Basic and acidic residues" evidence="5">
    <location>
        <begin position="203"/>
        <end position="214"/>
    </location>
</feature>
<dbReference type="GO" id="GO:0006897">
    <property type="term" value="P:endocytosis"/>
    <property type="evidence" value="ECO:0007669"/>
    <property type="project" value="TreeGrafter"/>
</dbReference>
<dbReference type="eggNOG" id="KOG1737">
    <property type="taxonomic scope" value="Eukaryota"/>
</dbReference>
<keyword evidence="4" id="KW-0446">Lipid-binding</keyword>
<reference evidence="7 8" key="1">
    <citation type="journal article" date="2013" name="MBio">
        <title>Genome sequencing of the plant pathogen Taphrina deformans, the causal agent of peach leaf curl.</title>
        <authorList>
            <person name="Cisse O.H."/>
            <person name="Almeida J.M.G.C.F."/>
            <person name="Fonseca A."/>
            <person name="Kumar A.A."/>
            <person name="Salojaervi J."/>
            <person name="Overmyer K."/>
            <person name="Hauser P.M."/>
            <person name="Pagni M."/>
        </authorList>
    </citation>
    <scope>NUCLEOTIDE SEQUENCE [LARGE SCALE GENOMIC DNA]</scope>
    <source>
        <strain evidence="8">PYCC 5710 / ATCC 11124 / CBS 356.35 / IMI 108563 / JCM 9778 / NBRC 8474</strain>
    </source>
</reference>
<dbReference type="InterPro" id="IPR037239">
    <property type="entry name" value="OSBP_sf"/>
</dbReference>
<dbReference type="GO" id="GO:0035621">
    <property type="term" value="P:ER to Golgi ceramide transport"/>
    <property type="evidence" value="ECO:0007669"/>
    <property type="project" value="TreeGrafter"/>
</dbReference>
<evidence type="ECO:0000313" key="7">
    <source>
        <dbReference type="EMBL" id="CCG81997.1"/>
    </source>
</evidence>
<dbReference type="Proteomes" id="UP000013776">
    <property type="component" value="Unassembled WGS sequence"/>
</dbReference>
<name>R4XF63_TAPDE</name>
<dbReference type="GO" id="GO:0120009">
    <property type="term" value="P:intermembrane lipid transfer"/>
    <property type="evidence" value="ECO:0007669"/>
    <property type="project" value="UniProtKB-ARBA"/>
</dbReference>
<dbReference type="SUPFAM" id="SSF50729">
    <property type="entry name" value="PH domain-like"/>
    <property type="match status" value="1"/>
</dbReference>
<evidence type="ECO:0000256" key="3">
    <source>
        <dbReference type="ARBA" id="ARBA00023055"/>
    </source>
</evidence>
<dbReference type="FunFam" id="2.40.160.120:FF:000001">
    <property type="entry name" value="Oxysterol-binding protein"/>
    <property type="match status" value="1"/>
</dbReference>
<evidence type="ECO:0000256" key="1">
    <source>
        <dbReference type="ARBA" id="ARBA00008842"/>
    </source>
</evidence>
<evidence type="ECO:0000256" key="4">
    <source>
        <dbReference type="ARBA" id="ARBA00023121"/>
    </source>
</evidence>
<feature type="region of interest" description="Disordered" evidence="5">
    <location>
        <begin position="183"/>
        <end position="215"/>
    </location>
</feature>
<dbReference type="Pfam" id="PF01237">
    <property type="entry name" value="Oxysterol_BP"/>
    <property type="match status" value="1"/>
</dbReference>
<dbReference type="GO" id="GO:0005886">
    <property type="term" value="C:plasma membrane"/>
    <property type="evidence" value="ECO:0007669"/>
    <property type="project" value="TreeGrafter"/>
</dbReference>
<keyword evidence="3" id="KW-0445">Lipid transport</keyword>
<sequence>MNFEERLRQAQLEPVSERSKLIGGKVHKESLDVSTDGMYAIVFDNTFSKQKSKLVTFILQIYPTSGKIPSEQSDTLVDDEDNVPEVFEEHLNGVLMKRRRKKLQGWARRWFVLDFESNTLNYYLNQQSTVLRGAIPLKVAVFSANRHTLEINIDSGAEVWNLRAQSEGSFSMWCQALAASRESKHDGRTHLAPGFKRSPLQRSKGESTHYKDTDLAQSLTDSAQLRTVLTDLKHIREHLRDVIVKASVPATESIDSRPKQHSPSKPRQEPSKAEGQNLSTPRKTFWGKRRTSELASLNYSSDDVSANGRASTTLRGSLDNIESQMGDVLGTFETILSGPSSSMDEKSLVPRVLLESQDIHRSSFDSTRTADEIWVDAESGYGDTGFLLAHHDSDTEPEEIDDASSDDESIAQKLHFDHDAPMSARAQNPAAQFGRKLYPLERVTANIIKRRVIVPKIMDQPPSALKLMTSKVGSDVSSMSAPAASNEPLGLLQRVAEELEYSELLDSAVAANSEDGTRMLIIASFAVSAFSSMRQKERAKRKPFNPMLGETYELVRDDKRYRFVAEKVQHRPLVGVAACAESDKWSFHQYQATAQKFYGKSMLLTTEGFTTVRLMTGDVYTWEKPEVYLKGITWGERFLEPSGEMIIRNLINGEAAIVKFLPAKGWAAGRSEEVTIEAYDAKNKKHNKSVSGTWTNNLTLDKSIIWSTGTLVDEPNSRCGFTTFATQLNEITELEANCLPRTDSRLRPDMRAREQGNLEGAETQKVAIEERQRKRRAELEEAGQTHEPRYFESTADGGTWTMKSGDGNYWVERERGFKSAELIDLFGVTP</sequence>
<proteinExistence type="inferred from homology"/>
<dbReference type="InterPro" id="IPR041680">
    <property type="entry name" value="PH_8"/>
</dbReference>
<feature type="domain" description="PH" evidence="6">
    <location>
        <begin position="88"/>
        <end position="182"/>
    </location>
</feature>
<comment type="similarity">
    <text evidence="1">Belongs to the OSBP family.</text>
</comment>
<organism evidence="7 8">
    <name type="scientific">Taphrina deformans (strain PYCC 5710 / ATCC 11124 / CBS 356.35 / IMI 108563 / JCM 9778 / NBRC 8474)</name>
    <name type="common">Peach leaf curl fungus</name>
    <name type="synonym">Lalaria deformans</name>
    <dbReference type="NCBI Taxonomy" id="1097556"/>
    <lineage>
        <taxon>Eukaryota</taxon>
        <taxon>Fungi</taxon>
        <taxon>Dikarya</taxon>
        <taxon>Ascomycota</taxon>
        <taxon>Taphrinomycotina</taxon>
        <taxon>Taphrinomycetes</taxon>
        <taxon>Taphrinales</taxon>
        <taxon>Taphrinaceae</taxon>
        <taxon>Taphrina</taxon>
    </lineage>
</organism>
<dbReference type="InterPro" id="IPR000648">
    <property type="entry name" value="Oxysterol-bd"/>
</dbReference>
<dbReference type="InterPro" id="IPR036598">
    <property type="entry name" value="GOLD_dom_sf"/>
</dbReference>
<dbReference type="GO" id="GO:0032541">
    <property type="term" value="C:cortical endoplasmic reticulum"/>
    <property type="evidence" value="ECO:0007669"/>
    <property type="project" value="TreeGrafter"/>
</dbReference>
<comment type="caution">
    <text evidence="7">The sequence shown here is derived from an EMBL/GenBank/DDBJ whole genome shotgun (WGS) entry which is preliminary data.</text>
</comment>
<dbReference type="Gene3D" id="2.30.29.30">
    <property type="entry name" value="Pleckstrin-homology domain (PH domain)/Phosphotyrosine-binding domain (PTB)"/>
    <property type="match status" value="1"/>
</dbReference>
<protein>
    <submittedName>
        <fullName evidence="7">Sterol binding ankyrin repeat protein</fullName>
    </submittedName>
</protein>
<dbReference type="PANTHER" id="PTHR10972:SF203">
    <property type="entry name" value="OXYSTEROL-BINDING PROTEIN HOMOLOG 3"/>
    <property type="match status" value="1"/>
</dbReference>
<dbReference type="Gene3D" id="3.30.70.3490">
    <property type="match status" value="1"/>
</dbReference>
<dbReference type="PANTHER" id="PTHR10972">
    <property type="entry name" value="OXYSTEROL-BINDING PROTEIN-RELATED"/>
    <property type="match status" value="1"/>
</dbReference>
<dbReference type="VEuPathDB" id="FungiDB:TAPDE_001907"/>
<dbReference type="SUPFAM" id="SSF144000">
    <property type="entry name" value="Oxysterol-binding protein-like"/>
    <property type="match status" value="1"/>
</dbReference>
<dbReference type="OrthoDB" id="1854502at2759"/>
<keyword evidence="8" id="KW-1185">Reference proteome</keyword>